<evidence type="ECO:0000313" key="1">
    <source>
        <dbReference type="EMBL" id="CCH62353.1"/>
    </source>
</evidence>
<organism evidence="1 2">
    <name type="scientific">Henningerozyma blattae (strain ATCC 34711 / CBS 6284 / DSM 70876 / NBRC 10599 / NRRL Y-10934 / UCD 77-7)</name>
    <name type="common">Yeast</name>
    <name type="synonym">Tetrapisispora blattae</name>
    <dbReference type="NCBI Taxonomy" id="1071380"/>
    <lineage>
        <taxon>Eukaryota</taxon>
        <taxon>Fungi</taxon>
        <taxon>Dikarya</taxon>
        <taxon>Ascomycota</taxon>
        <taxon>Saccharomycotina</taxon>
        <taxon>Saccharomycetes</taxon>
        <taxon>Saccharomycetales</taxon>
        <taxon>Saccharomycetaceae</taxon>
        <taxon>Henningerozyma</taxon>
    </lineage>
</organism>
<dbReference type="HOGENOM" id="CLU_1152407_0_0_1"/>
<name>I2H7K1_HENB6</name>
<protein>
    <submittedName>
        <fullName evidence="1">Uncharacterized protein</fullName>
    </submittedName>
</protein>
<reference evidence="1 2" key="1">
    <citation type="journal article" date="2011" name="Proc. Natl. Acad. Sci. U.S.A.">
        <title>Evolutionary erosion of yeast sex chromosomes by mating-type switching accidents.</title>
        <authorList>
            <person name="Gordon J.L."/>
            <person name="Armisen D."/>
            <person name="Proux-Wera E."/>
            <person name="Oheigeartaigh S.S."/>
            <person name="Byrne K.P."/>
            <person name="Wolfe K.H."/>
        </authorList>
    </citation>
    <scope>NUCLEOTIDE SEQUENCE [LARGE SCALE GENOMIC DNA]</scope>
    <source>
        <strain evidence="2">ATCC 34711 / CBS 6284 / DSM 70876 / NBRC 10599 / NRRL Y-10934 / UCD 77-7</strain>
    </source>
</reference>
<evidence type="ECO:0000313" key="2">
    <source>
        <dbReference type="Proteomes" id="UP000002866"/>
    </source>
</evidence>
<proteinExistence type="predicted"/>
<sequence>MNLEFNQTRVENTAKDMAGTRIPLERTVSTPVCTRRNNNTSAMATRTARNKLLLPGVHPQMLMRAPYQSGNLLYNKRNGISMRLSSLDVLLARPNSRVSSLTQHAILPTTQHMSSIKEDVTNTTKNIPRHSPMLNIPIHTSTDDILSLSLSPSTNSNSNSVFSNESPNSSIEDLHLHLNLDPLNIQKTRQKQTKITTPTSVSEKAALFERLISQVDSSPTLDTPTISTNLSSVKKKCLNDI</sequence>
<gene>
    <name evidence="1" type="primary">TBLA0H00620</name>
    <name evidence="1" type="ORF">TBLA_0H00620</name>
</gene>
<dbReference type="EMBL" id="HE806323">
    <property type="protein sequence ID" value="CCH62353.1"/>
    <property type="molecule type" value="Genomic_DNA"/>
</dbReference>
<dbReference type="InParanoid" id="I2H7K1"/>
<dbReference type="Proteomes" id="UP000002866">
    <property type="component" value="Chromosome 8"/>
</dbReference>
<dbReference type="RefSeq" id="XP_004181872.1">
    <property type="nucleotide sequence ID" value="XM_004181824.1"/>
</dbReference>
<dbReference type="AlphaFoldDB" id="I2H7K1"/>
<accession>I2H7K1</accession>
<dbReference type="KEGG" id="tbl:TBLA_0H00620"/>
<keyword evidence="2" id="KW-1185">Reference proteome</keyword>
<dbReference type="GeneID" id="14497510"/>